<dbReference type="SUPFAM" id="SSF52972">
    <property type="entry name" value="ITPase-like"/>
    <property type="match status" value="2"/>
</dbReference>
<organism evidence="4 5">
    <name type="scientific">Mesocricetus auratus</name>
    <name type="common">Golden hamster</name>
    <dbReference type="NCBI Taxonomy" id="10036"/>
    <lineage>
        <taxon>Eukaryota</taxon>
        <taxon>Metazoa</taxon>
        <taxon>Chordata</taxon>
        <taxon>Craniata</taxon>
        <taxon>Vertebrata</taxon>
        <taxon>Euteleostomi</taxon>
        <taxon>Mammalia</taxon>
        <taxon>Eutheria</taxon>
        <taxon>Euarchontoglires</taxon>
        <taxon>Glires</taxon>
        <taxon>Rodentia</taxon>
        <taxon>Myomorpha</taxon>
        <taxon>Muroidea</taxon>
        <taxon>Cricetidae</taxon>
        <taxon>Cricetinae</taxon>
        <taxon>Mesocricetus</taxon>
    </lineage>
</organism>
<dbReference type="CDD" id="cd00555">
    <property type="entry name" value="Maf"/>
    <property type="match status" value="1"/>
</dbReference>
<sequence>MKSPAWAWPPFPEAEALAPLRLLRGKRVVLASGSPRRRDILLRAGVRFDVVPAHFREDLAKASFPAPPAYAVETARRKALEVAARLRADPRPPEVVIGADTVVALDAQILEKPRDAADALRMLRSLSGRQHSVITGVAVVRPTGAGNPGTERPEAEANPEAEAEVNPDAEVNREVHPEVDAEVTLFHEEARVTFLPLSEAQLRDYVATGEPLDKAGAYGLQGGAAAFAERVEGDALAAVGFPLRRFCRELAAIFPEATAPPPQ</sequence>
<dbReference type="HAMAP" id="MF_00528">
    <property type="entry name" value="Maf"/>
    <property type="match status" value="1"/>
</dbReference>
<dbReference type="GeneID" id="101838835"/>
<gene>
    <name evidence="5" type="primary">LOC101838835</name>
</gene>
<accession>A0A1U7R5F7</accession>
<proteinExistence type="inferred from homology"/>
<reference evidence="5" key="1">
    <citation type="submission" date="2025-08" db="UniProtKB">
        <authorList>
            <consortium name="RefSeq"/>
        </authorList>
    </citation>
    <scope>IDENTIFICATION</scope>
    <source>
        <tissue evidence="5">Liver</tissue>
    </source>
</reference>
<dbReference type="InterPro" id="IPR003697">
    <property type="entry name" value="Maf-like"/>
</dbReference>
<dbReference type="PANTHER" id="PTHR43213">
    <property type="entry name" value="BIFUNCTIONAL DTTP/UTP PYROPHOSPHATASE/METHYLTRANSFERASE PROTEIN-RELATED"/>
    <property type="match status" value="1"/>
</dbReference>
<dbReference type="Gene3D" id="3.90.950.10">
    <property type="match status" value="1"/>
</dbReference>
<evidence type="ECO:0000256" key="1">
    <source>
        <dbReference type="ARBA" id="ARBA00001968"/>
    </source>
</evidence>
<dbReference type="AlphaFoldDB" id="A0A1U7R5F7"/>
<dbReference type="Pfam" id="PF02545">
    <property type="entry name" value="Maf"/>
    <property type="match status" value="1"/>
</dbReference>
<evidence type="ECO:0000256" key="2">
    <source>
        <dbReference type="ARBA" id="ARBA00022801"/>
    </source>
</evidence>
<dbReference type="OrthoDB" id="10267058at2759"/>
<name>A0A1U7R5F7_MESAU</name>
<evidence type="ECO:0000313" key="4">
    <source>
        <dbReference type="Proteomes" id="UP000886700"/>
    </source>
</evidence>
<dbReference type="InterPro" id="IPR029001">
    <property type="entry name" value="ITPase-like_fam"/>
</dbReference>
<comment type="cofactor">
    <cofactor evidence="1">
        <name>a divalent metal cation</name>
        <dbReference type="ChEBI" id="CHEBI:60240"/>
    </cofactor>
</comment>
<protein>
    <submittedName>
        <fullName evidence="5">Probable bifunctional dTTP/UTP pyrophosphatase/methyltransferase protein isoform X1</fullName>
    </submittedName>
</protein>
<evidence type="ECO:0000313" key="5">
    <source>
        <dbReference type="RefSeq" id="XP_005087935.2"/>
    </source>
</evidence>
<dbReference type="KEGG" id="maua:101838835"/>
<dbReference type="eggNOG" id="KOG1509">
    <property type="taxonomic scope" value="Eukaryota"/>
</dbReference>
<keyword evidence="2" id="KW-0378">Hydrolase</keyword>
<keyword evidence="4" id="KW-1185">Reference proteome</keyword>
<dbReference type="Proteomes" id="UP000886700">
    <property type="component" value="Unplaced"/>
</dbReference>
<dbReference type="RefSeq" id="XP_005087935.2">
    <property type="nucleotide sequence ID" value="XM_005087878.4"/>
</dbReference>
<evidence type="ECO:0000256" key="3">
    <source>
        <dbReference type="SAM" id="MobiDB-lite"/>
    </source>
</evidence>
<dbReference type="GO" id="GO:0047429">
    <property type="term" value="F:nucleoside triphosphate diphosphatase activity"/>
    <property type="evidence" value="ECO:0007669"/>
    <property type="project" value="InterPro"/>
</dbReference>
<feature type="region of interest" description="Disordered" evidence="3">
    <location>
        <begin position="140"/>
        <end position="163"/>
    </location>
</feature>
<dbReference type="PANTHER" id="PTHR43213:SF5">
    <property type="entry name" value="BIFUNCTIONAL DTTP_UTP PYROPHOSPHATASE_METHYLTRANSFERASE PROTEIN-RELATED"/>
    <property type="match status" value="1"/>
</dbReference>